<accession>A0A927IID3</accession>
<name>A0A927IID3_9BACT</name>
<keyword evidence="2 6" id="KW-0812">Transmembrane</keyword>
<dbReference type="AlphaFoldDB" id="A0A927IID3"/>
<feature type="transmembrane region" description="Helical" evidence="6">
    <location>
        <begin position="139"/>
        <end position="163"/>
    </location>
</feature>
<organism evidence="8 9">
    <name type="scientific">Pelagicoccus enzymogenes</name>
    <dbReference type="NCBI Taxonomy" id="2773457"/>
    <lineage>
        <taxon>Bacteria</taxon>
        <taxon>Pseudomonadati</taxon>
        <taxon>Verrucomicrobiota</taxon>
        <taxon>Opitutia</taxon>
        <taxon>Puniceicoccales</taxon>
        <taxon>Pelagicoccaceae</taxon>
        <taxon>Pelagicoccus</taxon>
    </lineage>
</organism>
<dbReference type="Pfam" id="PF01578">
    <property type="entry name" value="Cytochrom_C_asm"/>
    <property type="match status" value="1"/>
</dbReference>
<comment type="caution">
    <text evidence="8">The sequence shown here is derived from an EMBL/GenBank/DDBJ whole genome shotgun (WGS) entry which is preliminary data.</text>
</comment>
<feature type="transmembrane region" description="Helical" evidence="6">
    <location>
        <begin position="73"/>
        <end position="92"/>
    </location>
</feature>
<gene>
    <name evidence="8" type="primary">ccsA</name>
    <name evidence="8" type="ORF">IEN85_12815</name>
</gene>
<dbReference type="InterPro" id="IPR002541">
    <property type="entry name" value="Cyt_c_assembly"/>
</dbReference>
<dbReference type="PANTHER" id="PTHR30071:SF1">
    <property type="entry name" value="CYTOCHROME B_B6 PROTEIN-RELATED"/>
    <property type="match status" value="1"/>
</dbReference>
<feature type="transmembrane region" description="Helical" evidence="6">
    <location>
        <begin position="219"/>
        <end position="240"/>
    </location>
</feature>
<evidence type="ECO:0000256" key="2">
    <source>
        <dbReference type="ARBA" id="ARBA00022692"/>
    </source>
</evidence>
<dbReference type="PANTHER" id="PTHR30071">
    <property type="entry name" value="HEME EXPORTER PROTEIN C"/>
    <property type="match status" value="1"/>
</dbReference>
<evidence type="ECO:0000256" key="4">
    <source>
        <dbReference type="ARBA" id="ARBA00022989"/>
    </source>
</evidence>
<dbReference type="InterPro" id="IPR045062">
    <property type="entry name" value="Cyt_c_biogenesis_CcsA/CcmC"/>
</dbReference>
<dbReference type="GO" id="GO:0020037">
    <property type="term" value="F:heme binding"/>
    <property type="evidence" value="ECO:0007669"/>
    <property type="project" value="InterPro"/>
</dbReference>
<keyword evidence="3" id="KW-0201">Cytochrome c-type biogenesis</keyword>
<protein>
    <submittedName>
        <fullName evidence="8">Cytochrome c biogenesis protein CcsA</fullName>
    </submittedName>
</protein>
<proteinExistence type="predicted"/>
<evidence type="ECO:0000256" key="5">
    <source>
        <dbReference type="ARBA" id="ARBA00023136"/>
    </source>
</evidence>
<evidence type="ECO:0000313" key="9">
    <source>
        <dbReference type="Proteomes" id="UP000622317"/>
    </source>
</evidence>
<evidence type="ECO:0000256" key="3">
    <source>
        <dbReference type="ARBA" id="ARBA00022748"/>
    </source>
</evidence>
<feature type="transmembrane region" description="Helical" evidence="6">
    <location>
        <begin position="252"/>
        <end position="270"/>
    </location>
</feature>
<feature type="domain" description="Cytochrome c assembly protein" evidence="7">
    <location>
        <begin position="71"/>
        <end position="265"/>
    </location>
</feature>
<feature type="transmembrane region" description="Helical" evidence="6">
    <location>
        <begin position="12"/>
        <end position="30"/>
    </location>
</feature>
<keyword evidence="4 6" id="KW-1133">Transmembrane helix</keyword>
<keyword evidence="5 6" id="KW-0472">Membrane</keyword>
<evidence type="ECO:0000256" key="1">
    <source>
        <dbReference type="ARBA" id="ARBA00004141"/>
    </source>
</evidence>
<keyword evidence="9" id="KW-1185">Reference proteome</keyword>
<evidence type="ECO:0000256" key="6">
    <source>
        <dbReference type="SAM" id="Phobius"/>
    </source>
</evidence>
<dbReference type="GO" id="GO:0017004">
    <property type="term" value="P:cytochrome complex assembly"/>
    <property type="evidence" value="ECO:0007669"/>
    <property type="project" value="UniProtKB-KW"/>
</dbReference>
<dbReference type="RefSeq" id="WP_191617480.1">
    <property type="nucleotide sequence ID" value="NZ_JACYFG010000036.1"/>
</dbReference>
<evidence type="ECO:0000259" key="7">
    <source>
        <dbReference type="Pfam" id="PF01578"/>
    </source>
</evidence>
<dbReference type="GO" id="GO:0005886">
    <property type="term" value="C:plasma membrane"/>
    <property type="evidence" value="ECO:0007669"/>
    <property type="project" value="TreeGrafter"/>
</dbReference>
<sequence>MSNVLLGLADKQWIWIATVVFASTFVLGSYSALKLRRKTGRPYILGLVTFGWVLQTIGLYARGLQYGGCPLSNQFELVQFMVWSAIAIYIFVGPAFRVSLLGVFASGFACVFSILSLALENWDDPSRKPIFGESPWIETHAALALFSYGVFGVLTLTSAMYLLQSRSLKTKKVVGGLFPFLPSIVELVSINRRLLVMGFSILTVSLAIGYRYFMEDLESVLTIKLASTVAVWIAYAITLALRLKFSLTSKKFAWACIGIFLAALLSLAAVNRSTKSSSPTAEPAQSSEVS</sequence>
<evidence type="ECO:0000313" key="8">
    <source>
        <dbReference type="EMBL" id="MBD5780375.1"/>
    </source>
</evidence>
<feature type="transmembrane region" description="Helical" evidence="6">
    <location>
        <begin position="99"/>
        <end position="119"/>
    </location>
</feature>
<feature type="transmembrane region" description="Helical" evidence="6">
    <location>
        <begin position="42"/>
        <end position="61"/>
    </location>
</feature>
<dbReference type="EMBL" id="JACYFG010000036">
    <property type="protein sequence ID" value="MBD5780375.1"/>
    <property type="molecule type" value="Genomic_DNA"/>
</dbReference>
<dbReference type="Proteomes" id="UP000622317">
    <property type="component" value="Unassembled WGS sequence"/>
</dbReference>
<feature type="transmembrane region" description="Helical" evidence="6">
    <location>
        <begin position="194"/>
        <end position="213"/>
    </location>
</feature>
<reference evidence="8" key="1">
    <citation type="submission" date="2020-09" db="EMBL/GenBank/DDBJ databases">
        <title>Pelagicoccus enzymogenes sp. nov. with an EPS production, isolated from marine sediment.</title>
        <authorList>
            <person name="Feng X."/>
        </authorList>
    </citation>
    <scope>NUCLEOTIDE SEQUENCE</scope>
    <source>
        <strain evidence="8">NFK12</strain>
    </source>
</reference>
<comment type="subcellular location">
    <subcellularLocation>
        <location evidence="1">Membrane</location>
        <topology evidence="1">Multi-pass membrane protein</topology>
    </subcellularLocation>
</comment>